<dbReference type="RefSeq" id="WP_072318963.1">
    <property type="nucleotide sequence ID" value="NZ_FPJE01000028.1"/>
</dbReference>
<evidence type="ECO:0000313" key="2">
    <source>
        <dbReference type="EMBL" id="SFW72768.1"/>
    </source>
</evidence>
<organism evidence="2 3">
    <name type="scientific">Sinomicrobium oceani</name>
    <dbReference type="NCBI Taxonomy" id="1150368"/>
    <lineage>
        <taxon>Bacteria</taxon>
        <taxon>Pseudomonadati</taxon>
        <taxon>Bacteroidota</taxon>
        <taxon>Flavobacteriia</taxon>
        <taxon>Flavobacteriales</taxon>
        <taxon>Flavobacteriaceae</taxon>
        <taxon>Sinomicrobium</taxon>
    </lineage>
</organism>
<protein>
    <submittedName>
        <fullName evidence="2">Type I phosphodiesterase / nucleotide pyrophosphatase</fullName>
    </submittedName>
</protein>
<dbReference type="InterPro" id="IPR017850">
    <property type="entry name" value="Alkaline_phosphatase_core_sf"/>
</dbReference>
<name>A0A1K1RL14_9FLAO</name>
<dbReference type="SUPFAM" id="SSF53649">
    <property type="entry name" value="Alkaline phosphatase-like"/>
    <property type="match status" value="1"/>
</dbReference>
<dbReference type="PANTHER" id="PTHR10151">
    <property type="entry name" value="ECTONUCLEOTIDE PYROPHOSPHATASE/PHOSPHODIESTERASE"/>
    <property type="match status" value="1"/>
</dbReference>
<dbReference type="STRING" id="1150368.SAMN02927921_03719"/>
<sequence>MKLYRHLAALAVTLACFCYAIADNTDNEPDISGKKPKKVVFIIVDGLSADMIENKPTPNLDAIAKKGGYTPAYVGGKKGGYSETPTISAVGYNSLLTGTWVNKHNVWGNSIKAPNYHYPTIFRLLKNQYPDKKTAVFSTWLDNRTKLIGEGLEETGKIKIDYAYDGFELDTVNFPHDPERTYIRNIDEKVALEAARYIRAEGPDLSWVYLEYSDDMGHKYGDSPQLDQAIAFEDHLVGEIWNAIQYREENKGEEWLFIITTDHGRTQETGHHHGGQSDRERSTWIVTNSPDTNAYFSEETPGIVDILPTIADFMDIEIPEEQIFELDGISLTGQLNATQLEAELQNGELIIRWKSTGKHTGRKASIWISESNHYSTGGKDHYTLAGKVPVREELFRYIPKQKGKFYKIVLQTPKNTLNTWVKTTN</sequence>
<dbReference type="PANTHER" id="PTHR10151:SF120">
    <property type="entry name" value="BIS(5'-ADENOSYL)-TRIPHOSPHATASE"/>
    <property type="match status" value="1"/>
</dbReference>
<evidence type="ECO:0000313" key="3">
    <source>
        <dbReference type="Proteomes" id="UP000182248"/>
    </source>
</evidence>
<keyword evidence="3" id="KW-1185">Reference proteome</keyword>
<dbReference type="Proteomes" id="UP000182248">
    <property type="component" value="Unassembled WGS sequence"/>
</dbReference>
<dbReference type="EMBL" id="FPJE01000028">
    <property type="protein sequence ID" value="SFW72768.1"/>
    <property type="molecule type" value="Genomic_DNA"/>
</dbReference>
<dbReference type="InterPro" id="IPR002591">
    <property type="entry name" value="Phosphodiest/P_Trfase"/>
</dbReference>
<feature type="signal peptide" evidence="1">
    <location>
        <begin position="1"/>
        <end position="22"/>
    </location>
</feature>
<reference evidence="2 3" key="1">
    <citation type="submission" date="2016-11" db="EMBL/GenBank/DDBJ databases">
        <authorList>
            <person name="Jaros S."/>
            <person name="Januszkiewicz K."/>
            <person name="Wedrychowicz H."/>
        </authorList>
    </citation>
    <scope>NUCLEOTIDE SEQUENCE [LARGE SCALE GENOMIC DNA]</scope>
    <source>
        <strain evidence="2 3">CGMCC 1.12145</strain>
    </source>
</reference>
<accession>A0A1K1RL14</accession>
<evidence type="ECO:0000256" key="1">
    <source>
        <dbReference type="SAM" id="SignalP"/>
    </source>
</evidence>
<dbReference type="PROSITE" id="PS51257">
    <property type="entry name" value="PROKAR_LIPOPROTEIN"/>
    <property type="match status" value="1"/>
</dbReference>
<dbReference type="Gene3D" id="3.40.720.10">
    <property type="entry name" value="Alkaline Phosphatase, subunit A"/>
    <property type="match status" value="1"/>
</dbReference>
<feature type="chain" id="PRO_5012701627" evidence="1">
    <location>
        <begin position="23"/>
        <end position="425"/>
    </location>
</feature>
<proteinExistence type="predicted"/>
<dbReference type="OrthoDB" id="279982at2"/>
<gene>
    <name evidence="2" type="ORF">SAMN02927921_03719</name>
</gene>
<keyword evidence="1" id="KW-0732">Signal</keyword>
<dbReference type="Pfam" id="PF01663">
    <property type="entry name" value="Phosphodiest"/>
    <property type="match status" value="1"/>
</dbReference>
<dbReference type="AlphaFoldDB" id="A0A1K1RL14"/>
<dbReference type="GO" id="GO:0016787">
    <property type="term" value="F:hydrolase activity"/>
    <property type="evidence" value="ECO:0007669"/>
    <property type="project" value="UniProtKB-ARBA"/>
</dbReference>